<dbReference type="InterPro" id="IPR004720">
    <property type="entry name" value="PTS_IIB_sorbose-sp"/>
</dbReference>
<evidence type="ECO:0000256" key="6">
    <source>
        <dbReference type="ARBA" id="ARBA00022683"/>
    </source>
</evidence>
<accession>A0A212J722</accession>
<evidence type="ECO:0000256" key="1">
    <source>
        <dbReference type="ARBA" id="ARBA00004496"/>
    </source>
</evidence>
<dbReference type="GO" id="GO:0008982">
    <property type="term" value="F:protein-N(PI)-phosphohistidine-sugar phosphotransferase activity"/>
    <property type="evidence" value="ECO:0007669"/>
    <property type="project" value="InterPro"/>
</dbReference>
<evidence type="ECO:0000256" key="4">
    <source>
        <dbReference type="ARBA" id="ARBA00022597"/>
    </source>
</evidence>
<reference evidence="9" key="1">
    <citation type="submission" date="2016-04" db="EMBL/GenBank/DDBJ databases">
        <authorList>
            <person name="Evans L.H."/>
            <person name="Alamgir A."/>
            <person name="Owens N."/>
            <person name="Weber N.D."/>
            <person name="Virtaneva K."/>
            <person name="Barbian K."/>
            <person name="Babar A."/>
            <person name="Rosenke K."/>
        </authorList>
    </citation>
    <scope>NUCLEOTIDE SEQUENCE</scope>
    <source>
        <strain evidence="9">86</strain>
    </source>
</reference>
<keyword evidence="5" id="KW-0808">Transferase</keyword>
<dbReference type="Gene3D" id="3.40.35.10">
    <property type="entry name" value="Phosphotransferase system, sorbose subfamily IIB component"/>
    <property type="match status" value="1"/>
</dbReference>
<keyword evidence="4" id="KW-0762">Sugar transport</keyword>
<evidence type="ECO:0000259" key="8">
    <source>
        <dbReference type="PROSITE" id="PS51101"/>
    </source>
</evidence>
<gene>
    <name evidence="9" type="ORF">KL86DPRO_10830</name>
</gene>
<evidence type="ECO:0000256" key="7">
    <source>
        <dbReference type="ARBA" id="ARBA00022777"/>
    </source>
</evidence>
<dbReference type="GO" id="GO:0005737">
    <property type="term" value="C:cytoplasm"/>
    <property type="evidence" value="ECO:0007669"/>
    <property type="project" value="UniProtKB-SubCell"/>
</dbReference>
<name>A0A212J722_9DELT</name>
<feature type="domain" description="PTS EIIB type-4" evidence="8">
    <location>
        <begin position="1"/>
        <end position="155"/>
    </location>
</feature>
<evidence type="ECO:0000256" key="3">
    <source>
        <dbReference type="ARBA" id="ARBA00022490"/>
    </source>
</evidence>
<evidence type="ECO:0000313" key="9">
    <source>
        <dbReference type="EMBL" id="SBV95204.1"/>
    </source>
</evidence>
<dbReference type="EMBL" id="FLUQ01000001">
    <property type="protein sequence ID" value="SBV95204.1"/>
    <property type="molecule type" value="Genomic_DNA"/>
</dbReference>
<dbReference type="GO" id="GO:0016301">
    <property type="term" value="F:kinase activity"/>
    <property type="evidence" value="ECO:0007669"/>
    <property type="project" value="UniProtKB-KW"/>
</dbReference>
<dbReference type="GO" id="GO:0009401">
    <property type="term" value="P:phosphoenolpyruvate-dependent sugar phosphotransferase system"/>
    <property type="evidence" value="ECO:0007669"/>
    <property type="project" value="UniProtKB-KW"/>
</dbReference>
<organism evidence="9">
    <name type="scientific">uncultured delta proteobacterium</name>
    <dbReference type="NCBI Taxonomy" id="34034"/>
    <lineage>
        <taxon>Bacteria</taxon>
        <taxon>Deltaproteobacteria</taxon>
        <taxon>environmental samples</taxon>
    </lineage>
</organism>
<dbReference type="PROSITE" id="PS51101">
    <property type="entry name" value="PTS_EIIB_TYPE_4"/>
    <property type="match status" value="1"/>
</dbReference>
<protein>
    <submittedName>
        <fullName evidence="9">PTS system sorbose subIIB component family protein</fullName>
    </submittedName>
</protein>
<keyword evidence="2" id="KW-0813">Transport</keyword>
<sequence>MSMIWFRIDNRLIHGQIIETWLPYTRATRLVVCNGELARDDLRQQIMMLAVPSRITVDFTAPASLNQLLHARHEQDERVLVIFADCADAQAARNAGVQFTMLNIGNMHYAPGKQQVCGHAAFSQEDSDCLRSFSELGINLDFRCVPNDTTEVTEW</sequence>
<keyword evidence="7" id="KW-0418">Kinase</keyword>
<evidence type="ECO:0000256" key="2">
    <source>
        <dbReference type="ARBA" id="ARBA00022448"/>
    </source>
</evidence>
<keyword evidence="3" id="KW-0963">Cytoplasm</keyword>
<proteinExistence type="predicted"/>
<comment type="subcellular location">
    <subcellularLocation>
        <location evidence="1">Cytoplasm</location>
    </subcellularLocation>
</comment>
<keyword evidence="6" id="KW-0598">Phosphotransferase system</keyword>
<dbReference type="Pfam" id="PF03830">
    <property type="entry name" value="PTSIIB_sorb"/>
    <property type="match status" value="1"/>
</dbReference>
<dbReference type="AlphaFoldDB" id="A0A212J722"/>
<evidence type="ECO:0000256" key="5">
    <source>
        <dbReference type="ARBA" id="ARBA00022679"/>
    </source>
</evidence>
<dbReference type="InterPro" id="IPR036667">
    <property type="entry name" value="PTS_IIB_sorbose-sp_sf"/>
</dbReference>
<dbReference type="SUPFAM" id="SSF52728">
    <property type="entry name" value="PTS IIb component"/>
    <property type="match status" value="1"/>
</dbReference>